<protein>
    <recommendedName>
        <fullName evidence="10">Outer membrane protein transport protein (OMPP1/FadL/TodX)</fullName>
    </recommendedName>
</protein>
<evidence type="ECO:0000256" key="2">
    <source>
        <dbReference type="ARBA" id="ARBA00008163"/>
    </source>
</evidence>
<evidence type="ECO:0000313" key="8">
    <source>
        <dbReference type="EMBL" id="NKI16079.1"/>
    </source>
</evidence>
<evidence type="ECO:0008006" key="10">
    <source>
        <dbReference type="Google" id="ProtNLM"/>
    </source>
</evidence>
<proteinExistence type="inferred from homology"/>
<keyword evidence="9" id="KW-1185">Reference proteome</keyword>
<evidence type="ECO:0000313" key="9">
    <source>
        <dbReference type="Proteomes" id="UP000765845"/>
    </source>
</evidence>
<dbReference type="SUPFAM" id="SSF56935">
    <property type="entry name" value="Porins"/>
    <property type="match status" value="1"/>
</dbReference>
<reference evidence="8 9" key="1">
    <citation type="submission" date="2020-04" db="EMBL/GenBank/DDBJ databases">
        <authorList>
            <person name="Yoon J."/>
        </authorList>
    </citation>
    <scope>NUCLEOTIDE SEQUENCE [LARGE SCALE GENOMIC DNA]</scope>
    <source>
        <strain evidence="8 9">KMU-166</strain>
    </source>
</reference>
<dbReference type="Pfam" id="PF03349">
    <property type="entry name" value="Toluene_X"/>
    <property type="match status" value="1"/>
</dbReference>
<gene>
    <name evidence="8" type="ORF">HCU74_01475</name>
</gene>
<accession>A0ABX1GA96</accession>
<name>A0ABX1GA96_9GAMM</name>
<evidence type="ECO:0000256" key="7">
    <source>
        <dbReference type="ARBA" id="ARBA00023237"/>
    </source>
</evidence>
<dbReference type="EMBL" id="JAAWWK010000001">
    <property type="protein sequence ID" value="NKI16079.1"/>
    <property type="molecule type" value="Genomic_DNA"/>
</dbReference>
<comment type="similarity">
    <text evidence="2">Belongs to the OmpP1/FadL family.</text>
</comment>
<evidence type="ECO:0000256" key="3">
    <source>
        <dbReference type="ARBA" id="ARBA00022452"/>
    </source>
</evidence>
<evidence type="ECO:0000256" key="1">
    <source>
        <dbReference type="ARBA" id="ARBA00004571"/>
    </source>
</evidence>
<sequence length="423" mass="45054">MTTVSSHAIAGLGSYLNGAGTNNRALSGAGVAFAEDGMGMATNPAGLASLTRDGWQIGSIFLTAEQTAYASDVSAGSSPSGGLVIAPGKRTAEPDVPAEIEGVFPIPFGAIHRRIDERHAMGLVFYGNGGININYKTFDNPNCPQGTPQQGYLCFGDTGSDIAQLFISPTWAYTANEHLRLGLSPTVIYQTIEINGFSIFAPASRAPDKISNNGHSGSIGYALKAGADLDFSDTLRAGLTVQSRGRMQKHSEYAGLLAEQGSLDVAPYIQSGIAWQASATLTLLADFQRIYFSKVKSLANPGNAPGRYGDRDGPGFGWDDLTVIKLGLHYRASDRTTLRLGFADIQRKPFGRDQVLNNLVSTAVFDERINMGLSRAMAKGTFDIALNYVPKKKITGVNPGVPDQTITLSNTLFSLDIGWRQGF</sequence>
<dbReference type="PANTHER" id="PTHR35093">
    <property type="entry name" value="OUTER MEMBRANE PROTEIN NMB0088-RELATED"/>
    <property type="match status" value="1"/>
</dbReference>
<evidence type="ECO:0000256" key="4">
    <source>
        <dbReference type="ARBA" id="ARBA00022692"/>
    </source>
</evidence>
<evidence type="ECO:0000256" key="6">
    <source>
        <dbReference type="ARBA" id="ARBA00023136"/>
    </source>
</evidence>
<organism evidence="8 9">
    <name type="scientific">Spongiibacter thalassae</name>
    <dbReference type="NCBI Taxonomy" id="2721624"/>
    <lineage>
        <taxon>Bacteria</taxon>
        <taxon>Pseudomonadati</taxon>
        <taxon>Pseudomonadota</taxon>
        <taxon>Gammaproteobacteria</taxon>
        <taxon>Cellvibrionales</taxon>
        <taxon>Spongiibacteraceae</taxon>
        <taxon>Spongiibacter</taxon>
    </lineage>
</organism>
<dbReference type="PANTHER" id="PTHR35093:SF8">
    <property type="entry name" value="OUTER MEMBRANE PROTEIN NMB0088-RELATED"/>
    <property type="match status" value="1"/>
</dbReference>
<keyword evidence="4" id="KW-0812">Transmembrane</keyword>
<dbReference type="Proteomes" id="UP000765845">
    <property type="component" value="Unassembled WGS sequence"/>
</dbReference>
<keyword evidence="6" id="KW-0472">Membrane</keyword>
<dbReference type="Gene3D" id="2.40.160.60">
    <property type="entry name" value="Outer membrane protein transport protein (OMPP1/FadL/TodX)"/>
    <property type="match status" value="1"/>
</dbReference>
<dbReference type="InterPro" id="IPR005017">
    <property type="entry name" value="OMPP1/FadL/TodX"/>
</dbReference>
<comment type="subcellular location">
    <subcellularLocation>
        <location evidence="1">Cell outer membrane</location>
        <topology evidence="1">Multi-pass membrane protein</topology>
    </subcellularLocation>
</comment>
<comment type="caution">
    <text evidence="8">The sequence shown here is derived from an EMBL/GenBank/DDBJ whole genome shotgun (WGS) entry which is preliminary data.</text>
</comment>
<keyword evidence="7" id="KW-0998">Cell outer membrane</keyword>
<keyword evidence="5" id="KW-0732">Signal</keyword>
<evidence type="ECO:0000256" key="5">
    <source>
        <dbReference type="ARBA" id="ARBA00022729"/>
    </source>
</evidence>
<dbReference type="RefSeq" id="WP_168448620.1">
    <property type="nucleotide sequence ID" value="NZ_JAAWWK010000001.1"/>
</dbReference>
<keyword evidence="3" id="KW-1134">Transmembrane beta strand</keyword>